<dbReference type="GO" id="GO:0043679">
    <property type="term" value="C:axon terminus"/>
    <property type="evidence" value="ECO:0007669"/>
    <property type="project" value="TreeGrafter"/>
</dbReference>
<keyword evidence="3" id="KW-0964">Secreted</keyword>
<dbReference type="GO" id="GO:0005576">
    <property type="term" value="C:extracellular region"/>
    <property type="evidence" value="ECO:0007669"/>
    <property type="project" value="UniProtKB-SubCell"/>
</dbReference>
<feature type="compositionally biased region" description="Basic and acidic residues" evidence="5">
    <location>
        <begin position="218"/>
        <end position="229"/>
    </location>
</feature>
<dbReference type="GO" id="GO:0031628">
    <property type="term" value="F:opioid receptor binding"/>
    <property type="evidence" value="ECO:0007669"/>
    <property type="project" value="TreeGrafter"/>
</dbReference>
<dbReference type="Pfam" id="PF01160">
    <property type="entry name" value="Opiods_neuropep"/>
    <property type="match status" value="1"/>
</dbReference>
<evidence type="ECO:0008006" key="8">
    <source>
        <dbReference type="Google" id="ProtNLM"/>
    </source>
</evidence>
<dbReference type="GO" id="GO:0007218">
    <property type="term" value="P:neuropeptide signaling pathway"/>
    <property type="evidence" value="ECO:0007669"/>
    <property type="project" value="InterPro"/>
</dbReference>
<dbReference type="PANTHER" id="PTHR11438:SF5">
    <property type="entry name" value="PREPRONOCICEPTIN"/>
    <property type="match status" value="1"/>
</dbReference>
<protein>
    <recommendedName>
        <fullName evidence="8">Prepronociceptin-like</fullName>
    </recommendedName>
</protein>
<comment type="caution">
    <text evidence="6">The sequence shown here is derived from an EMBL/GenBank/DDBJ whole genome shotgun (WGS) entry which is preliminary data.</text>
</comment>
<comment type="subcellular location">
    <subcellularLocation>
        <location evidence="1">Secreted</location>
    </subcellularLocation>
</comment>
<evidence type="ECO:0000256" key="3">
    <source>
        <dbReference type="ARBA" id="ARBA00022525"/>
    </source>
</evidence>
<evidence type="ECO:0000313" key="6">
    <source>
        <dbReference type="EMBL" id="KAF0023125.1"/>
    </source>
</evidence>
<comment type="similarity">
    <text evidence="2">Belongs to the opioid neuropeptide precursor family.</text>
</comment>
<evidence type="ECO:0000256" key="2">
    <source>
        <dbReference type="ARBA" id="ARBA00008543"/>
    </source>
</evidence>
<dbReference type="EMBL" id="VEVO01000022">
    <property type="protein sequence ID" value="KAF0023125.1"/>
    <property type="molecule type" value="Genomic_DNA"/>
</dbReference>
<dbReference type="GO" id="GO:0007268">
    <property type="term" value="P:chemical synaptic transmission"/>
    <property type="evidence" value="ECO:0007669"/>
    <property type="project" value="TreeGrafter"/>
</dbReference>
<dbReference type="GO" id="GO:0043025">
    <property type="term" value="C:neuronal cell body"/>
    <property type="evidence" value="ECO:0007669"/>
    <property type="project" value="TreeGrafter"/>
</dbReference>
<dbReference type="GO" id="GO:0005886">
    <property type="term" value="C:plasma membrane"/>
    <property type="evidence" value="ECO:0007669"/>
    <property type="project" value="TreeGrafter"/>
</dbReference>
<evidence type="ECO:0000313" key="7">
    <source>
        <dbReference type="Proteomes" id="UP000438429"/>
    </source>
</evidence>
<reference evidence="6 7" key="1">
    <citation type="submission" date="2019-06" db="EMBL/GenBank/DDBJ databases">
        <title>Draft genomes of female and male turbot (Scophthalmus maximus).</title>
        <authorList>
            <person name="Xu H."/>
            <person name="Xu X.-W."/>
            <person name="Shao C."/>
            <person name="Chen S."/>
        </authorList>
    </citation>
    <scope>NUCLEOTIDE SEQUENCE [LARGE SCALE GENOMIC DNA]</scope>
    <source>
        <strain evidence="6">Ysfricsl-2016a</strain>
        <tissue evidence="6">Blood</tissue>
    </source>
</reference>
<dbReference type="GO" id="GO:0007600">
    <property type="term" value="P:sensory perception"/>
    <property type="evidence" value="ECO:0007669"/>
    <property type="project" value="TreeGrafter"/>
</dbReference>
<dbReference type="PANTHER" id="PTHR11438">
    <property type="entry name" value="PROENKEPHALIN"/>
    <property type="match status" value="1"/>
</dbReference>
<dbReference type="Proteomes" id="UP000438429">
    <property type="component" value="Unassembled WGS sequence"/>
</dbReference>
<dbReference type="InterPro" id="IPR006024">
    <property type="entry name" value="Opioid_neupept"/>
</dbReference>
<name>A0A6A4RSH8_SCOMX</name>
<dbReference type="AlphaFoldDB" id="A0A6A4RSH8"/>
<evidence type="ECO:0000256" key="5">
    <source>
        <dbReference type="SAM" id="MobiDB-lite"/>
    </source>
</evidence>
<gene>
    <name evidence="6" type="ORF">F2P81_023755</name>
</gene>
<keyword evidence="4" id="KW-1015">Disulfide bond</keyword>
<evidence type="ECO:0000256" key="4">
    <source>
        <dbReference type="ARBA" id="ARBA00023157"/>
    </source>
</evidence>
<organism evidence="6 7">
    <name type="scientific">Scophthalmus maximus</name>
    <name type="common">Turbot</name>
    <name type="synonym">Psetta maxima</name>
    <dbReference type="NCBI Taxonomy" id="52904"/>
    <lineage>
        <taxon>Eukaryota</taxon>
        <taxon>Metazoa</taxon>
        <taxon>Chordata</taxon>
        <taxon>Craniata</taxon>
        <taxon>Vertebrata</taxon>
        <taxon>Euteleostomi</taxon>
        <taxon>Actinopterygii</taxon>
        <taxon>Neopterygii</taxon>
        <taxon>Teleostei</taxon>
        <taxon>Neoteleostei</taxon>
        <taxon>Acanthomorphata</taxon>
        <taxon>Carangaria</taxon>
        <taxon>Pleuronectiformes</taxon>
        <taxon>Pleuronectoidei</taxon>
        <taxon>Scophthalmidae</taxon>
        <taxon>Scophthalmus</taxon>
    </lineage>
</organism>
<sequence length="327" mass="36587">MGAIAGPRGVRRVVLCGDRSCANRLHASIQHPLTVYFQRFPFTPIDTTSLLLPPAMATSATRLCRHQTCENVASVNSTLTRWELVDCQGQCAACGLLLQQQQQLQQAFNTMVCLLECEGRVSASLTWEVCERAVKLSHHPLFPEGALLKRAGEGLELTSLDLNSDSELLRPAAAGHFEEGDGDQMPLEQRSVRYDSSLLESSEEAGGLRGLNLNLVDEEMKPREERNVETDSQLEGDEDDSSEAVTLSKRFGGFQRGRHGYRKLIGSPMRPLQKRYGGFIGVRKSARKWNSQKRVNQLLRQYLGMRSSRSGRFNSVPVTRVWRQNKL</sequence>
<proteinExistence type="inferred from homology"/>
<evidence type="ECO:0000256" key="1">
    <source>
        <dbReference type="ARBA" id="ARBA00004613"/>
    </source>
</evidence>
<dbReference type="GO" id="GO:0030425">
    <property type="term" value="C:dendrite"/>
    <property type="evidence" value="ECO:0007669"/>
    <property type="project" value="TreeGrafter"/>
</dbReference>
<feature type="compositionally biased region" description="Acidic residues" evidence="5">
    <location>
        <begin position="232"/>
        <end position="242"/>
    </location>
</feature>
<accession>A0A6A4RSH8</accession>
<feature type="region of interest" description="Disordered" evidence="5">
    <location>
        <begin position="210"/>
        <end position="242"/>
    </location>
</feature>